<dbReference type="PANTHER" id="PTHR11934">
    <property type="entry name" value="RIBOSE-5-PHOSPHATE ISOMERASE"/>
    <property type="match status" value="1"/>
</dbReference>
<dbReference type="OrthoDB" id="5870696at2"/>
<comment type="caution">
    <text evidence="3">The sequence shown here is derived from an EMBL/GenBank/DDBJ whole genome shotgun (WGS) entry which is preliminary data.</text>
</comment>
<dbReference type="Pfam" id="PF06026">
    <property type="entry name" value="Rib_5-P_isom_A"/>
    <property type="match status" value="1"/>
</dbReference>
<dbReference type="SUPFAM" id="SSF75445">
    <property type="entry name" value="D-ribose-5-phosphate isomerase (RpiA), lid domain"/>
    <property type="match status" value="1"/>
</dbReference>
<evidence type="ECO:0000256" key="1">
    <source>
        <dbReference type="ARBA" id="ARBA00023235"/>
    </source>
</evidence>
<dbReference type="GO" id="GO:0005829">
    <property type="term" value="C:cytosol"/>
    <property type="evidence" value="ECO:0007669"/>
    <property type="project" value="TreeGrafter"/>
</dbReference>
<evidence type="ECO:0000256" key="2">
    <source>
        <dbReference type="NCBIfam" id="TIGR00021"/>
    </source>
</evidence>
<dbReference type="InterPro" id="IPR037171">
    <property type="entry name" value="NagB/RpiA_transferase-like"/>
</dbReference>
<dbReference type="GO" id="GO:0004751">
    <property type="term" value="F:ribose-5-phosphate isomerase activity"/>
    <property type="evidence" value="ECO:0007669"/>
    <property type="project" value="UniProtKB-UniRule"/>
</dbReference>
<dbReference type="GO" id="GO:0009052">
    <property type="term" value="P:pentose-phosphate shunt, non-oxidative branch"/>
    <property type="evidence" value="ECO:0007669"/>
    <property type="project" value="InterPro"/>
</dbReference>
<organism evidence="3 4">
    <name type="scientific">Companilactobacillus farciminis</name>
    <dbReference type="NCBI Taxonomy" id="1612"/>
    <lineage>
        <taxon>Bacteria</taxon>
        <taxon>Bacillati</taxon>
        <taxon>Bacillota</taxon>
        <taxon>Bacilli</taxon>
        <taxon>Lactobacillales</taxon>
        <taxon>Lactobacillaceae</taxon>
        <taxon>Companilactobacillus</taxon>
    </lineage>
</organism>
<dbReference type="GO" id="GO:0006014">
    <property type="term" value="P:D-ribose metabolic process"/>
    <property type="evidence" value="ECO:0007669"/>
    <property type="project" value="TreeGrafter"/>
</dbReference>
<proteinExistence type="predicted"/>
<dbReference type="Gene3D" id="3.30.70.260">
    <property type="match status" value="1"/>
</dbReference>
<dbReference type="Proteomes" id="UP000295257">
    <property type="component" value="Unassembled WGS sequence"/>
</dbReference>
<dbReference type="CDD" id="cd01398">
    <property type="entry name" value="RPI_A"/>
    <property type="match status" value="1"/>
</dbReference>
<dbReference type="SUPFAM" id="SSF100950">
    <property type="entry name" value="NagB/RpiA/CoA transferase-like"/>
    <property type="match status" value="1"/>
</dbReference>
<dbReference type="EMBL" id="PUFN01000012">
    <property type="protein sequence ID" value="TDG73025.1"/>
    <property type="molecule type" value="Genomic_DNA"/>
</dbReference>
<dbReference type="InterPro" id="IPR004788">
    <property type="entry name" value="Ribose5P_isomerase_type_A"/>
</dbReference>
<dbReference type="Gene3D" id="3.40.50.1360">
    <property type="match status" value="1"/>
</dbReference>
<dbReference type="EC" id="5.3.1.6" evidence="2"/>
<keyword evidence="4" id="KW-1185">Reference proteome</keyword>
<gene>
    <name evidence="3" type="ORF">C5L30_000412</name>
</gene>
<keyword evidence="1" id="KW-0413">Isomerase</keyword>
<dbReference type="NCBIfam" id="TIGR00021">
    <property type="entry name" value="rpiA"/>
    <property type="match status" value="1"/>
</dbReference>
<dbReference type="PANTHER" id="PTHR11934:SF0">
    <property type="entry name" value="RIBOSE-5-PHOSPHATE ISOMERASE"/>
    <property type="match status" value="1"/>
</dbReference>
<evidence type="ECO:0000313" key="3">
    <source>
        <dbReference type="EMBL" id="TDG73025.1"/>
    </source>
</evidence>
<sequence>MEKLIDSALKMIEPKMTVSFGGGRTVGRLIRAVKDSQLDIKIASPSEATRALCKELDLPVTSLEEVTTFDLAFDGCDSLDHHLNALKSNGGIHVFEKLYANLSKRYIILAPEMRFTKVLNPDIQLTLEVLDLAMPQIIAAVEKLGGTAKIRQSSDIAGMVRTKNGNGLLDCHFDDWSYIDEIDAELGSMVGVMGTSYFKDIVTDALLATDDDVKHVKKEI</sequence>
<reference evidence="3 4" key="1">
    <citation type="journal article" date="2019" name="Appl. Microbiol. Biotechnol.">
        <title>Uncovering carbohydrate metabolism through a genotype-phenotype association study of 56 lactic acid bacteria genomes.</title>
        <authorList>
            <person name="Buron-Moles G."/>
            <person name="Chailyan A."/>
            <person name="Dolejs I."/>
            <person name="Forster J."/>
            <person name="Miks M.H."/>
        </authorList>
    </citation>
    <scope>NUCLEOTIDE SEQUENCE [LARGE SCALE GENOMIC DNA]</scope>
    <source>
        <strain evidence="3 4">ATCC 29644</strain>
    </source>
</reference>
<name>A0A4V3A369_9LACO</name>
<evidence type="ECO:0000313" key="4">
    <source>
        <dbReference type="Proteomes" id="UP000295257"/>
    </source>
</evidence>
<dbReference type="RefSeq" id="WP_010019051.1">
    <property type="nucleotide sequence ID" value="NZ_PUFN01000012.1"/>
</dbReference>
<dbReference type="AlphaFoldDB" id="A0A4V3A369"/>
<accession>A0A4V3A369</accession>
<dbReference type="STRING" id="1612.ABB44_04350"/>
<protein>
    <recommendedName>
        <fullName evidence="2">Ribose 5-phosphate isomerase A</fullName>
        <ecNumber evidence="2">5.3.1.6</ecNumber>
    </recommendedName>
</protein>